<dbReference type="Gene3D" id="3.40.1090.10">
    <property type="entry name" value="Cytosolic phospholipase A2 catalytic domain"/>
    <property type="match status" value="2"/>
</dbReference>
<keyword evidence="9" id="KW-1133">Transmembrane helix</keyword>
<keyword evidence="6 9" id="KW-0472">Membrane</keyword>
<accession>A0ABU1B9N1</accession>
<dbReference type="InterPro" id="IPR002641">
    <property type="entry name" value="PNPLA_dom"/>
</dbReference>
<dbReference type="InterPro" id="IPR027094">
    <property type="entry name" value="Mitofusin_fam"/>
</dbReference>
<feature type="short sequence motif" description="DGA/G" evidence="7">
    <location>
        <begin position="188"/>
        <end position="190"/>
    </location>
</feature>
<evidence type="ECO:0000256" key="2">
    <source>
        <dbReference type="ARBA" id="ARBA00022741"/>
    </source>
</evidence>
<keyword evidence="5" id="KW-0342">GTP-binding</keyword>
<evidence type="ECO:0000256" key="8">
    <source>
        <dbReference type="SAM" id="Coils"/>
    </source>
</evidence>
<dbReference type="PROSITE" id="PS51635">
    <property type="entry name" value="PNPLA"/>
    <property type="match status" value="1"/>
</dbReference>
<reference evidence="11 12" key="1">
    <citation type="submission" date="2023-08" db="EMBL/GenBank/DDBJ databases">
        <title>Pseudoalteromonas haloplanktis LL1 genome.</title>
        <authorList>
            <person name="Wu S."/>
        </authorList>
    </citation>
    <scope>NUCLEOTIDE SEQUENCE [LARGE SCALE GENOMIC DNA]</scope>
    <source>
        <strain evidence="11 12">LL1</strain>
    </source>
</reference>
<keyword evidence="12" id="KW-1185">Reference proteome</keyword>
<evidence type="ECO:0000256" key="4">
    <source>
        <dbReference type="ARBA" id="ARBA00023098"/>
    </source>
</evidence>
<feature type="domain" description="PNPLA" evidence="10">
    <location>
        <begin position="6"/>
        <end position="205"/>
    </location>
</feature>
<feature type="active site" description="Nucleophile" evidence="7">
    <location>
        <position position="41"/>
    </location>
</feature>
<evidence type="ECO:0000259" key="10">
    <source>
        <dbReference type="PROSITE" id="PS51635"/>
    </source>
</evidence>
<evidence type="ECO:0000256" key="1">
    <source>
        <dbReference type="ARBA" id="ARBA00004370"/>
    </source>
</evidence>
<dbReference type="InterPro" id="IPR045063">
    <property type="entry name" value="Dynamin_N"/>
</dbReference>
<feature type="short sequence motif" description="GXGXXG" evidence="7">
    <location>
        <begin position="10"/>
        <end position="15"/>
    </location>
</feature>
<evidence type="ECO:0000313" key="11">
    <source>
        <dbReference type="EMBL" id="MDQ9090511.1"/>
    </source>
</evidence>
<keyword evidence="7" id="KW-0442">Lipid degradation</keyword>
<comment type="caution">
    <text evidence="11">The sequence shown here is derived from an EMBL/GenBank/DDBJ whole genome shotgun (WGS) entry which is preliminary data.</text>
</comment>
<dbReference type="Gene3D" id="3.40.50.300">
    <property type="entry name" value="P-loop containing nucleotide triphosphate hydrolases"/>
    <property type="match status" value="1"/>
</dbReference>
<dbReference type="Pfam" id="PF01734">
    <property type="entry name" value="Patatin"/>
    <property type="match status" value="1"/>
</dbReference>
<feature type="active site" description="Proton acceptor" evidence="7">
    <location>
        <position position="188"/>
    </location>
</feature>
<feature type="coiled-coil region" evidence="8">
    <location>
        <begin position="1169"/>
        <end position="1196"/>
    </location>
</feature>
<keyword evidence="4 7" id="KW-0443">Lipid metabolism</keyword>
<evidence type="ECO:0000313" key="12">
    <source>
        <dbReference type="Proteomes" id="UP001226574"/>
    </source>
</evidence>
<dbReference type="Proteomes" id="UP001226574">
    <property type="component" value="Unassembled WGS sequence"/>
</dbReference>
<protein>
    <submittedName>
        <fullName evidence="11">Patatin-like phospholipase family protein</fullName>
    </submittedName>
</protein>
<dbReference type="Pfam" id="PF00350">
    <property type="entry name" value="Dynamin_N"/>
    <property type="match status" value="1"/>
</dbReference>
<dbReference type="SUPFAM" id="SSF52540">
    <property type="entry name" value="P-loop containing nucleoside triphosphate hydrolases"/>
    <property type="match status" value="1"/>
</dbReference>
<proteinExistence type="predicted"/>
<evidence type="ECO:0000256" key="3">
    <source>
        <dbReference type="ARBA" id="ARBA00022801"/>
    </source>
</evidence>
<dbReference type="RefSeq" id="WP_309038375.1">
    <property type="nucleotide sequence ID" value="NZ_JAVIFY010000002.1"/>
</dbReference>
<keyword evidence="8" id="KW-0175">Coiled coil</keyword>
<dbReference type="PANTHER" id="PTHR10465:SF0">
    <property type="entry name" value="SARCALUMENIN"/>
    <property type="match status" value="1"/>
</dbReference>
<dbReference type="PANTHER" id="PTHR10465">
    <property type="entry name" value="TRANSMEMBRANE GTPASE FZO1"/>
    <property type="match status" value="1"/>
</dbReference>
<organism evidence="11 12">
    <name type="scientific">Pseudoalteromonas haloplanktis</name>
    <name type="common">Alteromonas haloplanktis</name>
    <dbReference type="NCBI Taxonomy" id="228"/>
    <lineage>
        <taxon>Bacteria</taxon>
        <taxon>Pseudomonadati</taxon>
        <taxon>Pseudomonadota</taxon>
        <taxon>Gammaproteobacteria</taxon>
        <taxon>Alteromonadales</taxon>
        <taxon>Pseudoalteromonadaceae</taxon>
        <taxon>Pseudoalteromonas</taxon>
    </lineage>
</organism>
<evidence type="ECO:0000256" key="5">
    <source>
        <dbReference type="ARBA" id="ARBA00023134"/>
    </source>
</evidence>
<name>A0ABU1B9N1_PSEHA</name>
<sequence length="1222" mass="134622">MTKLGLVFSGGGGKGAYEIGVWKALNEFGIAKNVEAVAGTSVGGLNAALFTAGDYSSAEQLWLDIAPSKVLTLKAEDIAIAVSKFAVGSYLPGVAPKALMTLSSLLGGAGTFSQDGLTDLISQSNVCNSIGNNNLPLHLCALTAKNGELVYPQLNTLSAEEKQKWLLATSAIPAVFKAIEIDGTNYVDGGVLPSYSDNTPYKPLIEQHNCTHIINIYLDRQANTVTARKQYPGVNFWNIVPSQAFAGLIEPLNFTKENAVNLIELGYSDTAKILKQFKPFMDDEVRFMQAAFEFAASNKQFNDQILVNQHLRDEGVLDSKQLISPHSLDDVLSELANTLNQQERDLANQNIDSLIDEFADNSNELLEQAFNTITTLASTEGRINAQLEQSHVSRLLGSVTGSNAKLQAGINYDLNRAIYSSQLLIQKLNHKQALTMEAVVSLANKTNYLMTHVNVLYGSVKKLEQNVFQSVALMKQGIEALAHQCDVRFNQLENRIESLERNQLVNNWYNSTKSKCISLNTLQPSELLISVTLGFYNDLGREWSNSELSCYTNLLHDIGLHQTLLTPCSLFSPSSATLFLNNIQASAILPVPPKHQQFHPLLKGLQIASEVQNYATAEEINQTIEQQLGLALNNELSGYDLGLELLHSLKCNDKRLPAHSNEGNISLLTANEYSTMQAQLLGQITTYNTVNNDILNNKNIRDDLAFLQTKIEQFKVIVPVIGQFSTGKSSLLNNYLGQNYLKCGINPETAVATELSYSEDEHIVINYIDCKQSEQKALSELQSLEINENIYYIQVFINNQKLKNRPNLVLVDMPGFASNNAGHSKAIACYLERGDYFINLIPSEKAFDATAINQLQEINFNYKKDIAHIVSKSERLASSKLLAVKSQLQAYLAEALESDITIGHIENLGKNKNIIDFENAVDTALNQFDTLLCKRYSQQLAKLAEHITSAINGLKKSSQSSEAQIQEQINKSNCVFSSVENKLQASLIDLEYNLCSVGKEQLIQRSQHVLGSSVSVLVSAAKSNQVSQKINDLLRPVLQQGVDNLVKQELQKLDKKLDNISEQQHSEVQIILNIPAEQKEAFSATYAAVAAGVATVILGPLGGIVSGIIGGLLGRKDNAEERGQQIESQVREQVIPQAVNMAVEHCTQQLNTAVSKIKQAVLSSFEQEQNDFNQSIEHLKLQLQQSEEAFNEQQLKFDNALIQIQQTNQAAQIKTNAIKEAS</sequence>
<evidence type="ECO:0000256" key="9">
    <source>
        <dbReference type="SAM" id="Phobius"/>
    </source>
</evidence>
<evidence type="ECO:0000256" key="6">
    <source>
        <dbReference type="ARBA" id="ARBA00023136"/>
    </source>
</evidence>
<keyword evidence="3 7" id="KW-0378">Hydrolase</keyword>
<dbReference type="CDD" id="cd07209">
    <property type="entry name" value="Pat_hypo_Ecoli_Z1214_like"/>
    <property type="match status" value="1"/>
</dbReference>
<dbReference type="InterPro" id="IPR027417">
    <property type="entry name" value="P-loop_NTPase"/>
</dbReference>
<feature type="short sequence motif" description="GXSXG" evidence="7">
    <location>
        <begin position="39"/>
        <end position="43"/>
    </location>
</feature>
<keyword evidence="2" id="KW-0547">Nucleotide-binding</keyword>
<dbReference type="SUPFAM" id="SSF52151">
    <property type="entry name" value="FabD/lysophospholipase-like"/>
    <property type="match status" value="1"/>
</dbReference>
<dbReference type="InterPro" id="IPR016035">
    <property type="entry name" value="Acyl_Trfase/lysoPLipase"/>
</dbReference>
<feature type="transmembrane region" description="Helical" evidence="9">
    <location>
        <begin position="1086"/>
        <end position="1113"/>
    </location>
</feature>
<comment type="subcellular location">
    <subcellularLocation>
        <location evidence="1">Membrane</location>
    </subcellularLocation>
</comment>
<evidence type="ECO:0000256" key="7">
    <source>
        <dbReference type="PROSITE-ProRule" id="PRU01161"/>
    </source>
</evidence>
<gene>
    <name evidence="11" type="ORF">RC083_02765</name>
</gene>
<keyword evidence="9" id="KW-0812">Transmembrane</keyword>
<dbReference type="EMBL" id="JAVIFY010000002">
    <property type="protein sequence ID" value="MDQ9090511.1"/>
    <property type="molecule type" value="Genomic_DNA"/>
</dbReference>